<dbReference type="Gene3D" id="3.30.70.330">
    <property type="match status" value="1"/>
</dbReference>
<name>A0A0C3QD29_9AGAM</name>
<dbReference type="InterPro" id="IPR000504">
    <property type="entry name" value="RRM_dom"/>
</dbReference>
<dbReference type="GO" id="GO:0008270">
    <property type="term" value="F:zinc ion binding"/>
    <property type="evidence" value="ECO:0007669"/>
    <property type="project" value="UniProtKB-KW"/>
</dbReference>
<dbReference type="InterPro" id="IPR039780">
    <property type="entry name" value="Mot2"/>
</dbReference>
<feature type="compositionally biased region" description="Low complexity" evidence="10">
    <location>
        <begin position="569"/>
        <end position="582"/>
    </location>
</feature>
<feature type="region of interest" description="Disordered" evidence="10">
    <location>
        <begin position="107"/>
        <end position="129"/>
    </location>
</feature>
<feature type="domain" description="RRM" evidence="12">
    <location>
        <begin position="149"/>
        <end position="238"/>
    </location>
</feature>
<feature type="compositionally biased region" description="Basic and acidic residues" evidence="10">
    <location>
        <begin position="357"/>
        <end position="376"/>
    </location>
</feature>
<dbReference type="PROSITE" id="PS50102">
    <property type="entry name" value="RRM"/>
    <property type="match status" value="1"/>
</dbReference>
<proteinExistence type="predicted"/>
<organism evidence="13 14">
    <name type="scientific">Tulasnella calospora MUT 4182</name>
    <dbReference type="NCBI Taxonomy" id="1051891"/>
    <lineage>
        <taxon>Eukaryota</taxon>
        <taxon>Fungi</taxon>
        <taxon>Dikarya</taxon>
        <taxon>Basidiomycota</taxon>
        <taxon>Agaricomycotina</taxon>
        <taxon>Agaricomycetes</taxon>
        <taxon>Cantharellales</taxon>
        <taxon>Tulasnellaceae</taxon>
        <taxon>Tulasnella</taxon>
    </lineage>
</organism>
<dbReference type="InterPro" id="IPR039515">
    <property type="entry name" value="NOT4_mRING-HC-C4C4"/>
</dbReference>
<dbReference type="GO" id="GO:0030014">
    <property type="term" value="C:CCR4-NOT complex"/>
    <property type="evidence" value="ECO:0007669"/>
    <property type="project" value="InterPro"/>
</dbReference>
<keyword evidence="7" id="KW-0539">Nucleus</keyword>
<dbReference type="InterPro" id="IPR034261">
    <property type="entry name" value="CNOT4_RRM"/>
</dbReference>
<dbReference type="InterPro" id="IPR001841">
    <property type="entry name" value="Znf_RING"/>
</dbReference>
<dbReference type="SMART" id="SM00361">
    <property type="entry name" value="RRM_1"/>
    <property type="match status" value="1"/>
</dbReference>
<evidence type="ECO:0000259" key="12">
    <source>
        <dbReference type="PROSITE" id="PS50102"/>
    </source>
</evidence>
<evidence type="ECO:0000259" key="11">
    <source>
        <dbReference type="PROSITE" id="PS50089"/>
    </source>
</evidence>
<feature type="compositionally biased region" description="Pro residues" evidence="10">
    <location>
        <begin position="464"/>
        <end position="475"/>
    </location>
</feature>
<dbReference type="CDD" id="cd12438">
    <property type="entry name" value="RRM_CNOT4"/>
    <property type="match status" value="1"/>
</dbReference>
<evidence type="ECO:0000256" key="10">
    <source>
        <dbReference type="SAM" id="MobiDB-lite"/>
    </source>
</evidence>
<feature type="compositionally biased region" description="Low complexity" evidence="10">
    <location>
        <begin position="420"/>
        <end position="442"/>
    </location>
</feature>
<dbReference type="HOGENOM" id="CLU_262554_0_0_1"/>
<feature type="region of interest" description="Disordered" evidence="10">
    <location>
        <begin position="907"/>
        <end position="1014"/>
    </location>
</feature>
<evidence type="ECO:0000256" key="1">
    <source>
        <dbReference type="ARBA" id="ARBA00004123"/>
    </source>
</evidence>
<dbReference type="OrthoDB" id="1923159at2759"/>
<feature type="domain" description="RING-type" evidence="11">
    <location>
        <begin position="54"/>
        <end position="97"/>
    </location>
</feature>
<evidence type="ECO:0000256" key="9">
    <source>
        <dbReference type="PROSITE-ProRule" id="PRU00176"/>
    </source>
</evidence>
<evidence type="ECO:0000256" key="6">
    <source>
        <dbReference type="ARBA" id="ARBA00023054"/>
    </source>
</evidence>
<dbReference type="FunFam" id="3.30.40.10:FF:000006">
    <property type="entry name" value="CCR4-NOT transcription complex subunit 4"/>
    <property type="match status" value="1"/>
</dbReference>
<feature type="compositionally biased region" description="Basic and acidic residues" evidence="10">
    <location>
        <begin position="925"/>
        <end position="946"/>
    </location>
</feature>
<feature type="compositionally biased region" description="Low complexity" evidence="10">
    <location>
        <begin position="383"/>
        <end position="394"/>
    </location>
</feature>
<feature type="compositionally biased region" description="Polar residues" evidence="10">
    <location>
        <begin position="403"/>
        <end position="413"/>
    </location>
</feature>
<keyword evidence="14" id="KW-1185">Reference proteome</keyword>
<feature type="region of interest" description="Disordered" evidence="10">
    <location>
        <begin position="534"/>
        <end position="644"/>
    </location>
</feature>
<dbReference type="GO" id="GO:0004842">
    <property type="term" value="F:ubiquitin-protein transferase activity"/>
    <property type="evidence" value="ECO:0007669"/>
    <property type="project" value="InterPro"/>
</dbReference>
<evidence type="ECO:0000256" key="2">
    <source>
        <dbReference type="ARBA" id="ARBA00022723"/>
    </source>
</evidence>
<feature type="region of interest" description="Disordered" evidence="10">
    <location>
        <begin position="1"/>
        <end position="25"/>
    </location>
</feature>
<accession>A0A0C3QD29</accession>
<dbReference type="STRING" id="1051891.A0A0C3QD29"/>
<dbReference type="InterPro" id="IPR003954">
    <property type="entry name" value="RRM_euk-type"/>
</dbReference>
<evidence type="ECO:0000256" key="5">
    <source>
        <dbReference type="ARBA" id="ARBA00022884"/>
    </source>
</evidence>
<dbReference type="Pfam" id="PF14570">
    <property type="entry name" value="zf-RING_4"/>
    <property type="match status" value="1"/>
</dbReference>
<sequence length="1295" mass="139136">MASARLAHHSHHSHGPPPATSGQPAGALLFQKSHVVAGVQDAYWSDDEEEEPECPLCVGEMDMDDLNFKPCPCGYQICGFCYHHIKQNLNGRCPACRREYSEDTVEYTAMSPEDQKRLSNQKKQKEKEKKELEALKRAHLPNMRVVQRNVVYVTGLGPRFAKEELIPSLRSHEYFGQYGKISKIVLVKRSGTATREFTTGIYITYNRREDAARAIAGVDGSPSPGGGGEVMRASYGTTKYCMNFLRNITCTNPGCMELHEWGDEKDSFTKEDLATLKHALKDTETRQKYTVAREADSLPRGASWATKGASPKPSTMAAIPISTRESRSTRGVRTTGRSGPSQPNRTTQPPDVARASRNADRDRSDRDRERDKERDKKGHAHTSSSGSAGAAASAVPARAKSPLASSRPSTPASSLPRRPPTATDVASSPSPASSPASSTRPALLPEPSTTSIPQRLMEAETSSTPPPTVSTPAPPSETSVDQPYRLPGNVQALLDDVVTRRETKPQTFQSPFPDLDRTLAALGNDDYSFSFNLDPKLIPPKGSGSAIRSGPGRESPTSYGGFDPFGLTSVASPSLPLSSQSPALPPPPGLGARSQPISSMIGNSFASPDPIRNSYTGSFDPFAESAARDTPSTAHAHLVEDETARRGSRFGFAQKKASDSRFSSAAASPLVLPDNLPQTPLYASSDLVSPAPSSSQPLPQWTYPTQQDFSLAQGISQLQLQANAVRAAQQAPPGFGGLPRFSPFGTSSNTEAALKEMLNIGRNQQVPRREPVQSYGQQGYNDPAIMSMRMSGVANGEMMFQQSIRQNPMMDGPTQVPFGAPPPGLVNIPPPGLGRAPMNSRMANGHVHPSMQSLNAQQVSEYPPFPQFSPSTSAALVSPALAAISPLVSSALSVSSPFVASSSAAASHTPAFSPSDFPELSSIPAERERPRRENSATHSKKPEAKVNRKTSVSQTPALPSLAPVAASPAVKHDAGPTSPKPEQHSDILPAPSTTLAPPKEDAETDTKASSPVLTTPNIGRAIVPLDLPAAVPPLSRKQKPAKTQVTTNKTVSDAPYDNLVSAEELLHQWKSVLREEYPSFLNQRSLEGKGSSAVPYAPLVDALTVLSIGNGAFTDGMPSSSSAIASFQQLLETLTQAISELLRLLPGITWADNSSFDSAILDILKAEDFMAEGSHIQLDQDSDVETLTLALEKRAKWMKTQLTKLEELHRDINSAAVRAVLSLNDRGWDARTMLSKSTGSLERFEQLGTVQVEGGAMRGMSLAELTEALKEARRHESEVEMQLKEVMKLNALATS</sequence>
<dbReference type="PROSITE" id="PS50089">
    <property type="entry name" value="ZF_RING_2"/>
    <property type="match status" value="1"/>
</dbReference>
<evidence type="ECO:0008006" key="15">
    <source>
        <dbReference type="Google" id="ProtNLM"/>
    </source>
</evidence>
<feature type="compositionally biased region" description="Basic and acidic residues" evidence="10">
    <location>
        <begin position="113"/>
        <end position="129"/>
    </location>
</feature>
<dbReference type="InterPro" id="IPR012677">
    <property type="entry name" value="Nucleotide-bd_a/b_plait_sf"/>
</dbReference>
<dbReference type="PANTHER" id="PTHR12603">
    <property type="entry name" value="CCR4-NOT TRANSCRIPTION COMPLEX RELATED"/>
    <property type="match status" value="1"/>
</dbReference>
<feature type="region of interest" description="Disordered" evidence="10">
    <location>
        <begin position="291"/>
        <end position="487"/>
    </location>
</feature>
<dbReference type="EMBL" id="KN823085">
    <property type="protein sequence ID" value="KIO23416.1"/>
    <property type="molecule type" value="Genomic_DNA"/>
</dbReference>
<comment type="subcellular location">
    <subcellularLocation>
        <location evidence="1">Nucleus</location>
    </subcellularLocation>
</comment>
<dbReference type="PANTHER" id="PTHR12603:SF0">
    <property type="entry name" value="CCR4-NOT TRANSCRIPTION COMPLEX SUBUNIT 4"/>
    <property type="match status" value="1"/>
</dbReference>
<gene>
    <name evidence="13" type="ORF">M407DRAFT_9438</name>
</gene>
<dbReference type="GO" id="GO:0003723">
    <property type="term" value="F:RNA binding"/>
    <property type="evidence" value="ECO:0007669"/>
    <property type="project" value="UniProtKB-UniRule"/>
</dbReference>
<feature type="compositionally biased region" description="Low complexity" evidence="10">
    <location>
        <begin position="956"/>
        <end position="969"/>
    </location>
</feature>
<dbReference type="InterPro" id="IPR013083">
    <property type="entry name" value="Znf_RING/FYVE/PHD"/>
</dbReference>
<evidence type="ECO:0000256" key="3">
    <source>
        <dbReference type="ARBA" id="ARBA00022771"/>
    </source>
</evidence>
<dbReference type="Proteomes" id="UP000054248">
    <property type="component" value="Unassembled WGS sequence"/>
</dbReference>
<feature type="compositionally biased region" description="Polar residues" evidence="10">
    <location>
        <begin position="595"/>
        <end position="606"/>
    </location>
</feature>
<evidence type="ECO:0000256" key="4">
    <source>
        <dbReference type="ARBA" id="ARBA00022833"/>
    </source>
</evidence>
<feature type="compositionally biased region" description="Low complexity" evidence="10">
    <location>
        <begin position="329"/>
        <end position="341"/>
    </location>
</feature>
<evidence type="ECO:0000256" key="8">
    <source>
        <dbReference type="PROSITE-ProRule" id="PRU00175"/>
    </source>
</evidence>
<keyword evidence="5 9" id="KW-0694">RNA-binding</keyword>
<evidence type="ECO:0000256" key="7">
    <source>
        <dbReference type="ARBA" id="ARBA00023242"/>
    </source>
</evidence>
<keyword evidence="2" id="KW-0479">Metal-binding</keyword>
<keyword evidence="3 8" id="KW-0863">Zinc-finger</keyword>
<feature type="compositionally biased region" description="Basic residues" evidence="10">
    <location>
        <begin position="1"/>
        <end position="14"/>
    </location>
</feature>
<dbReference type="GO" id="GO:0016567">
    <property type="term" value="P:protein ubiquitination"/>
    <property type="evidence" value="ECO:0007669"/>
    <property type="project" value="TreeGrafter"/>
</dbReference>
<reference evidence="13 14" key="1">
    <citation type="submission" date="2014-04" db="EMBL/GenBank/DDBJ databases">
        <authorList>
            <consortium name="DOE Joint Genome Institute"/>
            <person name="Kuo A."/>
            <person name="Girlanda M."/>
            <person name="Perotto S."/>
            <person name="Kohler A."/>
            <person name="Nagy L.G."/>
            <person name="Floudas D."/>
            <person name="Copeland A."/>
            <person name="Barry K.W."/>
            <person name="Cichocki N."/>
            <person name="Veneault-Fourrey C."/>
            <person name="LaButti K."/>
            <person name="Lindquist E.A."/>
            <person name="Lipzen A."/>
            <person name="Lundell T."/>
            <person name="Morin E."/>
            <person name="Murat C."/>
            <person name="Sun H."/>
            <person name="Tunlid A."/>
            <person name="Henrissat B."/>
            <person name="Grigoriev I.V."/>
            <person name="Hibbett D.S."/>
            <person name="Martin F."/>
            <person name="Nordberg H.P."/>
            <person name="Cantor M.N."/>
            <person name="Hua S.X."/>
        </authorList>
    </citation>
    <scope>NUCLEOTIDE SEQUENCE [LARGE SCALE GENOMIC DNA]</scope>
    <source>
        <strain evidence="13 14">MUT 4182</strain>
    </source>
</reference>
<keyword evidence="4" id="KW-0862">Zinc</keyword>
<dbReference type="SUPFAM" id="SSF54928">
    <property type="entry name" value="RNA-binding domain, RBD"/>
    <property type="match status" value="1"/>
</dbReference>
<dbReference type="CDD" id="cd16618">
    <property type="entry name" value="mRING-HC-C4C4_CNOT4"/>
    <property type="match status" value="1"/>
</dbReference>
<keyword evidence="6" id="KW-0175">Coiled coil</keyword>
<dbReference type="InterPro" id="IPR035979">
    <property type="entry name" value="RBD_domain_sf"/>
</dbReference>
<dbReference type="SUPFAM" id="SSF57850">
    <property type="entry name" value="RING/U-box"/>
    <property type="match status" value="1"/>
</dbReference>
<protein>
    <recommendedName>
        <fullName evidence="15">RING-type domain-containing protein</fullName>
    </recommendedName>
</protein>
<reference evidence="14" key="2">
    <citation type="submission" date="2015-01" db="EMBL/GenBank/DDBJ databases">
        <title>Evolutionary Origins and Diversification of the Mycorrhizal Mutualists.</title>
        <authorList>
            <consortium name="DOE Joint Genome Institute"/>
            <consortium name="Mycorrhizal Genomics Consortium"/>
            <person name="Kohler A."/>
            <person name="Kuo A."/>
            <person name="Nagy L.G."/>
            <person name="Floudas D."/>
            <person name="Copeland A."/>
            <person name="Barry K.W."/>
            <person name="Cichocki N."/>
            <person name="Veneault-Fourrey C."/>
            <person name="LaButti K."/>
            <person name="Lindquist E.A."/>
            <person name="Lipzen A."/>
            <person name="Lundell T."/>
            <person name="Morin E."/>
            <person name="Murat C."/>
            <person name="Riley R."/>
            <person name="Ohm R."/>
            <person name="Sun H."/>
            <person name="Tunlid A."/>
            <person name="Henrissat B."/>
            <person name="Grigoriev I.V."/>
            <person name="Hibbett D.S."/>
            <person name="Martin F."/>
        </authorList>
    </citation>
    <scope>NUCLEOTIDE SEQUENCE [LARGE SCALE GENOMIC DNA]</scope>
    <source>
        <strain evidence="14">MUT 4182</strain>
    </source>
</reference>
<dbReference type="Gene3D" id="3.30.40.10">
    <property type="entry name" value="Zinc/RING finger domain, C3HC4 (zinc finger)"/>
    <property type="match status" value="1"/>
</dbReference>
<evidence type="ECO:0000313" key="14">
    <source>
        <dbReference type="Proteomes" id="UP000054248"/>
    </source>
</evidence>
<dbReference type="GO" id="GO:0005634">
    <property type="term" value="C:nucleus"/>
    <property type="evidence" value="ECO:0007669"/>
    <property type="project" value="UniProtKB-SubCell"/>
</dbReference>
<evidence type="ECO:0000313" key="13">
    <source>
        <dbReference type="EMBL" id="KIO23416.1"/>
    </source>
</evidence>